<comment type="caution">
    <text evidence="1">The sequence shown here is derived from an EMBL/GenBank/DDBJ whole genome shotgun (WGS) entry which is preliminary data.</text>
</comment>
<dbReference type="Proteomes" id="UP001205609">
    <property type="component" value="Unassembled WGS sequence"/>
</dbReference>
<dbReference type="PANTHER" id="PTHR34796:SF1">
    <property type="entry name" value="EXPRESSED PROTEIN"/>
    <property type="match status" value="1"/>
</dbReference>
<dbReference type="RefSeq" id="WP_259197908.1">
    <property type="nucleotide sequence ID" value="NZ_JANUXY010000001.1"/>
</dbReference>
<proteinExistence type="predicted"/>
<dbReference type="EMBL" id="JANUXY010000001">
    <property type="protein sequence ID" value="MCS4485480.1"/>
    <property type="molecule type" value="Genomic_DNA"/>
</dbReference>
<organism evidence="1 2">
    <name type="scientific">Staphylococcus americanisciuri</name>
    <dbReference type="NCBI Taxonomy" id="2973940"/>
    <lineage>
        <taxon>Bacteria</taxon>
        <taxon>Bacillati</taxon>
        <taxon>Bacillota</taxon>
        <taxon>Bacilli</taxon>
        <taxon>Bacillales</taxon>
        <taxon>Staphylococcaceae</taxon>
        <taxon>Staphylococcus</taxon>
    </lineage>
</organism>
<gene>
    <name evidence="1" type="ORF">NXS11_01080</name>
</gene>
<accession>A0ABT2EZ26</accession>
<dbReference type="InterPro" id="IPR023203">
    <property type="entry name" value="TTHA0068_sf"/>
</dbReference>
<evidence type="ECO:0000313" key="1">
    <source>
        <dbReference type="EMBL" id="MCS4485480.1"/>
    </source>
</evidence>
<sequence>MQNALIEFYYQFHAKQHYFLCHDILEDAWKAQDQYAKDDLIVSLILFATGSYHYRRQNFHGAYRSYRKAGKIVENYSDEAIEALGLVPHAFRQQIQILVTATKAEKPFQPIEILLTATIYQKLLTHYPSYKWYSAIVKTPSIMHHHRNRDRSDVIAAREMALSKRQKNKKY</sequence>
<dbReference type="Gene3D" id="1.10.3450.10">
    <property type="entry name" value="TTHA0068-like"/>
    <property type="match status" value="1"/>
</dbReference>
<protein>
    <submittedName>
        <fullName evidence="1">DUF309 domain-containing protein</fullName>
    </submittedName>
</protein>
<dbReference type="InterPro" id="IPR005500">
    <property type="entry name" value="DUF309"/>
</dbReference>
<evidence type="ECO:0000313" key="2">
    <source>
        <dbReference type="Proteomes" id="UP001205609"/>
    </source>
</evidence>
<keyword evidence="2" id="KW-1185">Reference proteome</keyword>
<dbReference type="Pfam" id="PF03745">
    <property type="entry name" value="DUF309"/>
    <property type="match status" value="1"/>
</dbReference>
<reference evidence="1 2" key="1">
    <citation type="journal article" date="2023" name="Int. J. Syst. Evol. Microbiol.">
        <title>Streptococcus sciuri sp. nov., Staphylococcus marylandisciuri sp. nov. and Staphylococcus americanisciuri sp. nov., isolated from faeces of eastern grey squirrel (Sciurus carolinensis).</title>
        <authorList>
            <person name="Volokhov D.V."/>
            <person name="Zagorodnyaya T.A."/>
            <person name="Furtak V.A."/>
            <person name="Nattanmai G."/>
            <person name="Randall L."/>
            <person name="Jose S."/>
            <person name="Gao Y."/>
            <person name="Eisenberg T."/>
            <person name="Delmonte P."/>
            <person name="Blom J."/>
            <person name="Mitchell K.K."/>
        </authorList>
    </citation>
    <scope>NUCLEOTIDE SEQUENCE [LARGE SCALE GENOMIC DNA]</scope>
    <source>
        <strain evidence="1 2">GRT3</strain>
    </source>
</reference>
<dbReference type="PANTHER" id="PTHR34796">
    <property type="entry name" value="EXPRESSED PROTEIN"/>
    <property type="match status" value="1"/>
</dbReference>
<name>A0ABT2EZ26_9STAP</name>
<dbReference type="SUPFAM" id="SSF140663">
    <property type="entry name" value="TTHA0068-like"/>
    <property type="match status" value="1"/>
</dbReference>